<dbReference type="InterPro" id="IPR029063">
    <property type="entry name" value="SAM-dependent_MTases_sf"/>
</dbReference>
<protein>
    <recommendedName>
        <fullName evidence="1">Methyltransferase type 11 domain-containing protein</fullName>
    </recommendedName>
</protein>
<gene>
    <name evidence="2" type="ORF">OXX778_LOCUS12703</name>
</gene>
<dbReference type="Proteomes" id="UP000663879">
    <property type="component" value="Unassembled WGS sequence"/>
</dbReference>
<reference evidence="2" key="1">
    <citation type="submission" date="2021-02" db="EMBL/GenBank/DDBJ databases">
        <authorList>
            <person name="Nowell W R."/>
        </authorList>
    </citation>
    <scope>NUCLEOTIDE SEQUENCE</scope>
    <source>
        <strain evidence="2">Ploen Becks lab</strain>
    </source>
</reference>
<dbReference type="CDD" id="cd02440">
    <property type="entry name" value="AdoMet_MTases"/>
    <property type="match status" value="1"/>
</dbReference>
<dbReference type="Gene3D" id="3.40.50.150">
    <property type="entry name" value="Vaccinia Virus protein VP39"/>
    <property type="match status" value="1"/>
</dbReference>
<organism evidence="2 3">
    <name type="scientific">Brachionus calyciflorus</name>
    <dbReference type="NCBI Taxonomy" id="104777"/>
    <lineage>
        <taxon>Eukaryota</taxon>
        <taxon>Metazoa</taxon>
        <taxon>Spiralia</taxon>
        <taxon>Gnathifera</taxon>
        <taxon>Rotifera</taxon>
        <taxon>Eurotatoria</taxon>
        <taxon>Monogononta</taxon>
        <taxon>Pseudotrocha</taxon>
        <taxon>Ploima</taxon>
        <taxon>Brachionidae</taxon>
        <taxon>Brachionus</taxon>
    </lineage>
</organism>
<dbReference type="AlphaFoldDB" id="A0A814BGB5"/>
<evidence type="ECO:0000313" key="2">
    <source>
        <dbReference type="EMBL" id="CAF0927183.1"/>
    </source>
</evidence>
<sequence>MPSSQLNDDLTEKYAKNYEAHVPGKKNEEVVKYYNEWADTYDKDLDSSVYRGPQIAADVCNVFVIDKKSRIIDVGAGTGFCGYFLKKHGFENVDALDPSQSMLLVAKAKNVYRNLFNQAICANRQTSIETSTYDALVLSGAFGEGHIPTEGIREIARLVKSSGIIILVMRKEYLTDVKDYENRLEPLMNQMIDEKIWFNITRFEVENYSFNKTGIVYVFRKN</sequence>
<feature type="domain" description="Methyltransferase type 11" evidence="1">
    <location>
        <begin position="72"/>
        <end position="167"/>
    </location>
</feature>
<keyword evidence="3" id="KW-1185">Reference proteome</keyword>
<dbReference type="EMBL" id="CAJNOC010002337">
    <property type="protein sequence ID" value="CAF0927183.1"/>
    <property type="molecule type" value="Genomic_DNA"/>
</dbReference>
<dbReference type="SUPFAM" id="SSF53335">
    <property type="entry name" value="S-adenosyl-L-methionine-dependent methyltransferases"/>
    <property type="match status" value="1"/>
</dbReference>
<comment type="caution">
    <text evidence="2">The sequence shown here is derived from an EMBL/GenBank/DDBJ whole genome shotgun (WGS) entry which is preliminary data.</text>
</comment>
<evidence type="ECO:0000313" key="3">
    <source>
        <dbReference type="Proteomes" id="UP000663879"/>
    </source>
</evidence>
<dbReference type="Pfam" id="PF08241">
    <property type="entry name" value="Methyltransf_11"/>
    <property type="match status" value="1"/>
</dbReference>
<accession>A0A814BGB5</accession>
<evidence type="ECO:0000259" key="1">
    <source>
        <dbReference type="Pfam" id="PF08241"/>
    </source>
</evidence>
<dbReference type="InterPro" id="IPR013216">
    <property type="entry name" value="Methyltransf_11"/>
</dbReference>
<name>A0A814BGB5_9BILA</name>
<dbReference type="PANTHER" id="PTHR43591">
    <property type="entry name" value="METHYLTRANSFERASE"/>
    <property type="match status" value="1"/>
</dbReference>
<dbReference type="GO" id="GO:0008757">
    <property type="term" value="F:S-adenosylmethionine-dependent methyltransferase activity"/>
    <property type="evidence" value="ECO:0007669"/>
    <property type="project" value="InterPro"/>
</dbReference>
<dbReference type="OrthoDB" id="3647at2759"/>
<proteinExistence type="predicted"/>
<dbReference type="PANTHER" id="PTHR43591:SF101">
    <property type="entry name" value="METHYLTRANSFERASE-LIKE PROTEIN 27"/>
    <property type="match status" value="1"/>
</dbReference>